<dbReference type="Proteomes" id="UP000758652">
    <property type="component" value="Unassembled WGS sequence"/>
</dbReference>
<feature type="domain" description="JAB" evidence="6">
    <location>
        <begin position="33"/>
        <end position="134"/>
    </location>
</feature>
<dbReference type="Pfam" id="PF14464">
    <property type="entry name" value="Prok-JAB"/>
    <property type="match status" value="1"/>
</dbReference>
<evidence type="ECO:0000256" key="5">
    <source>
        <dbReference type="ARBA" id="ARBA00023049"/>
    </source>
</evidence>
<gene>
    <name evidence="7" type="ORF">INF30_06940</name>
</gene>
<comment type="caution">
    <text evidence="7">The sequence shown here is derived from an EMBL/GenBank/DDBJ whole genome shotgun (WGS) entry which is preliminary data.</text>
</comment>
<dbReference type="Gene3D" id="3.40.140.10">
    <property type="entry name" value="Cytidine Deaminase, domain 2"/>
    <property type="match status" value="1"/>
</dbReference>
<accession>A0ABR9RJ43</accession>
<dbReference type="EMBL" id="JADCKL010000004">
    <property type="protein sequence ID" value="MBE5062995.1"/>
    <property type="molecule type" value="Genomic_DNA"/>
</dbReference>
<evidence type="ECO:0000256" key="3">
    <source>
        <dbReference type="ARBA" id="ARBA00022801"/>
    </source>
</evidence>
<protein>
    <submittedName>
        <fullName evidence="7">Mov34/MPN/PAD-1 family protein</fullName>
    </submittedName>
</protein>
<keyword evidence="4" id="KW-0862">Zinc</keyword>
<sequence>MMQYVCDELELLVEIENKAIKQIQAVFDTSVGIETGGILIGYYTVKRDKAVITELSETPSDSKCGVNWFHRGIEGLKKLLVERWKTRDEYYLGEWHIHPFSSPMPSGIDRMQMISISKDKRFNCTEPIMLIIGGGKQLEISISLVFRGGIYTLESCD</sequence>
<evidence type="ECO:0000259" key="6">
    <source>
        <dbReference type="Pfam" id="PF14464"/>
    </source>
</evidence>
<keyword evidence="2" id="KW-0479">Metal-binding</keyword>
<organism evidence="7 8">
    <name type="scientific">Claveliimonas monacensis</name>
    <dbReference type="NCBI Taxonomy" id="2779351"/>
    <lineage>
        <taxon>Bacteria</taxon>
        <taxon>Bacillati</taxon>
        <taxon>Bacillota</taxon>
        <taxon>Clostridia</taxon>
        <taxon>Lachnospirales</taxon>
        <taxon>Lachnospiraceae</taxon>
        <taxon>Claveliimonas</taxon>
    </lineage>
</organism>
<proteinExistence type="predicted"/>
<evidence type="ECO:0000313" key="8">
    <source>
        <dbReference type="Proteomes" id="UP000758652"/>
    </source>
</evidence>
<dbReference type="RefSeq" id="WP_226394698.1">
    <property type="nucleotide sequence ID" value="NZ_JADCKL010000004.1"/>
</dbReference>
<keyword evidence="8" id="KW-1185">Reference proteome</keyword>
<keyword evidence="1" id="KW-0645">Protease</keyword>
<keyword evidence="3" id="KW-0378">Hydrolase</keyword>
<evidence type="ECO:0000256" key="1">
    <source>
        <dbReference type="ARBA" id="ARBA00022670"/>
    </source>
</evidence>
<dbReference type="SUPFAM" id="SSF102712">
    <property type="entry name" value="JAB1/MPN domain"/>
    <property type="match status" value="1"/>
</dbReference>
<evidence type="ECO:0000256" key="2">
    <source>
        <dbReference type="ARBA" id="ARBA00022723"/>
    </source>
</evidence>
<evidence type="ECO:0000313" key="7">
    <source>
        <dbReference type="EMBL" id="MBE5062995.1"/>
    </source>
</evidence>
<name>A0ABR9RJ43_9FIRM</name>
<evidence type="ECO:0000256" key="4">
    <source>
        <dbReference type="ARBA" id="ARBA00022833"/>
    </source>
</evidence>
<reference evidence="7 8" key="1">
    <citation type="submission" date="2020-10" db="EMBL/GenBank/DDBJ databases">
        <title>ChiBAC.</title>
        <authorList>
            <person name="Zenner C."/>
            <person name="Hitch T.C.A."/>
            <person name="Clavel T."/>
        </authorList>
    </citation>
    <scope>NUCLEOTIDE SEQUENCE [LARGE SCALE GENOMIC DNA]</scope>
    <source>
        <strain evidence="7 8">DSM 108991</strain>
    </source>
</reference>
<keyword evidence="5" id="KW-0482">Metalloprotease</keyword>
<dbReference type="InterPro" id="IPR028090">
    <property type="entry name" value="JAB_dom_prok"/>
</dbReference>